<dbReference type="Pfam" id="PF03208">
    <property type="entry name" value="PRA1"/>
    <property type="match status" value="1"/>
</dbReference>
<organism evidence="9 10">
    <name type="scientific">Saponaria officinalis</name>
    <name type="common">Common soapwort</name>
    <name type="synonym">Lychnis saponaria</name>
    <dbReference type="NCBI Taxonomy" id="3572"/>
    <lineage>
        <taxon>Eukaryota</taxon>
        <taxon>Viridiplantae</taxon>
        <taxon>Streptophyta</taxon>
        <taxon>Embryophyta</taxon>
        <taxon>Tracheophyta</taxon>
        <taxon>Spermatophyta</taxon>
        <taxon>Magnoliopsida</taxon>
        <taxon>eudicotyledons</taxon>
        <taxon>Gunneridae</taxon>
        <taxon>Pentapetalae</taxon>
        <taxon>Caryophyllales</taxon>
        <taxon>Caryophyllaceae</taxon>
        <taxon>Caryophylleae</taxon>
        <taxon>Saponaria</taxon>
    </lineage>
</organism>
<evidence type="ECO:0000256" key="5">
    <source>
        <dbReference type="ARBA" id="ARBA00022989"/>
    </source>
</evidence>
<comment type="caution">
    <text evidence="9">The sequence shown here is derived from an EMBL/GenBank/DDBJ whole genome shotgun (WGS) entry which is preliminary data.</text>
</comment>
<reference evidence="9" key="1">
    <citation type="submission" date="2024-03" db="EMBL/GenBank/DDBJ databases">
        <title>WGS assembly of Saponaria officinalis var. Norfolk2.</title>
        <authorList>
            <person name="Jenkins J."/>
            <person name="Shu S."/>
            <person name="Grimwood J."/>
            <person name="Barry K."/>
            <person name="Goodstein D."/>
            <person name="Schmutz J."/>
            <person name="Leebens-Mack J."/>
            <person name="Osbourn A."/>
        </authorList>
    </citation>
    <scope>NUCLEOTIDE SEQUENCE [LARGE SCALE GENOMIC DNA]</scope>
    <source>
        <strain evidence="9">JIC</strain>
    </source>
</reference>
<accession>A0AAW1LEU3</accession>
<feature type="compositionally biased region" description="Low complexity" evidence="8">
    <location>
        <begin position="50"/>
        <end position="68"/>
    </location>
</feature>
<evidence type="ECO:0000313" key="10">
    <source>
        <dbReference type="Proteomes" id="UP001443914"/>
    </source>
</evidence>
<name>A0AAW1LEU3_SAPOF</name>
<evidence type="ECO:0000256" key="1">
    <source>
        <dbReference type="ARBA" id="ARBA00002501"/>
    </source>
</evidence>
<keyword evidence="6 7" id="KW-0472">Membrane</keyword>
<dbReference type="InterPro" id="IPR004895">
    <property type="entry name" value="Prenylated_rab_accept_PRA1"/>
</dbReference>
<dbReference type="AlphaFoldDB" id="A0AAW1LEU3"/>
<evidence type="ECO:0000256" key="7">
    <source>
        <dbReference type="RuleBase" id="RU363107"/>
    </source>
</evidence>
<evidence type="ECO:0000313" key="9">
    <source>
        <dbReference type="EMBL" id="KAK9734524.1"/>
    </source>
</evidence>
<sequence>MISSKRGKFTSPHHSQQEVITPSHDSTLKLKSTTPHFSPLSKSITPPLSTMTSKTPYTPITTATSTTTPPLPPSTSPLTANLDYISRAKRTLYSTLSTRRPWRQILNYHVLSLPTTASAAFSRLKINLSYFRMNFSLIILLILFLSLLWHPLSLVVFLLMLLGWIFLFFLRDEPLVIFRRTIDDRIVIAVLSFFTIFFLLFTGATLNIIISVSAGVAVVLIYSVLRTTEDLYLDEEEAAGSGLLAGRTGDGPGHYSSPR</sequence>
<dbReference type="EMBL" id="JBDFQZ010000004">
    <property type="protein sequence ID" value="KAK9734524.1"/>
    <property type="molecule type" value="Genomic_DNA"/>
</dbReference>
<comment type="function">
    <text evidence="1 7">May be involved in both secretory and endocytic intracellular trafficking in the endosomal/prevacuolar compartments.</text>
</comment>
<gene>
    <name evidence="9" type="ORF">RND81_04G145500</name>
</gene>
<dbReference type="Proteomes" id="UP001443914">
    <property type="component" value="Unassembled WGS sequence"/>
</dbReference>
<feature type="compositionally biased region" description="Polar residues" evidence="8">
    <location>
        <begin position="12"/>
        <end position="49"/>
    </location>
</feature>
<dbReference type="GO" id="GO:0005783">
    <property type="term" value="C:endoplasmic reticulum"/>
    <property type="evidence" value="ECO:0007669"/>
    <property type="project" value="TreeGrafter"/>
</dbReference>
<evidence type="ECO:0000256" key="4">
    <source>
        <dbReference type="ARBA" id="ARBA00022692"/>
    </source>
</evidence>
<dbReference type="GO" id="GO:0005794">
    <property type="term" value="C:Golgi apparatus"/>
    <property type="evidence" value="ECO:0007669"/>
    <property type="project" value="TreeGrafter"/>
</dbReference>
<evidence type="ECO:0000256" key="6">
    <source>
        <dbReference type="ARBA" id="ARBA00023136"/>
    </source>
</evidence>
<dbReference type="GO" id="GO:0016192">
    <property type="term" value="P:vesicle-mediated transport"/>
    <property type="evidence" value="ECO:0007669"/>
    <property type="project" value="TreeGrafter"/>
</dbReference>
<keyword evidence="5 7" id="KW-1133">Transmembrane helix</keyword>
<feature type="region of interest" description="Disordered" evidence="8">
    <location>
        <begin position="1"/>
        <end position="76"/>
    </location>
</feature>
<keyword evidence="10" id="KW-1185">Reference proteome</keyword>
<comment type="similarity">
    <text evidence="3 7">Belongs to the PRA1 family.</text>
</comment>
<evidence type="ECO:0000256" key="3">
    <source>
        <dbReference type="ARBA" id="ARBA00006483"/>
    </source>
</evidence>
<keyword evidence="4 7" id="KW-0812">Transmembrane</keyword>
<dbReference type="GO" id="GO:0016020">
    <property type="term" value="C:membrane"/>
    <property type="evidence" value="ECO:0007669"/>
    <property type="project" value="UniProtKB-SubCell"/>
</dbReference>
<dbReference type="PANTHER" id="PTHR19317:SF2">
    <property type="entry name" value="PRA1 FAMILY PROTEIN F2"/>
    <property type="match status" value="1"/>
</dbReference>
<evidence type="ECO:0000256" key="8">
    <source>
        <dbReference type="SAM" id="MobiDB-lite"/>
    </source>
</evidence>
<dbReference type="PANTHER" id="PTHR19317">
    <property type="entry name" value="PRENYLATED RAB ACCEPTOR 1-RELATED"/>
    <property type="match status" value="1"/>
</dbReference>
<protein>
    <recommendedName>
        <fullName evidence="7">PRA1 family protein</fullName>
    </recommendedName>
</protein>
<feature type="transmembrane region" description="Helical" evidence="7">
    <location>
        <begin position="154"/>
        <end position="170"/>
    </location>
</feature>
<keyword evidence="7" id="KW-0813">Transport</keyword>
<evidence type="ECO:0000256" key="2">
    <source>
        <dbReference type="ARBA" id="ARBA00004141"/>
    </source>
</evidence>
<feature type="transmembrane region" description="Helical" evidence="7">
    <location>
        <begin position="130"/>
        <end position="148"/>
    </location>
</feature>
<feature type="transmembrane region" description="Helical" evidence="7">
    <location>
        <begin position="182"/>
        <end position="202"/>
    </location>
</feature>
<proteinExistence type="inferred from homology"/>
<comment type="subcellular location">
    <subcellularLocation>
        <location evidence="2 7">Membrane</location>
        <topology evidence="2 7">Multi-pass membrane protein</topology>
    </subcellularLocation>
</comment>